<protein>
    <recommendedName>
        <fullName evidence="4">DDE Tnp4 domain-containing protein</fullName>
    </recommendedName>
</protein>
<organism evidence="5">
    <name type="scientific">Phytophthora nicotianae</name>
    <name type="common">Potato buckeye rot agent</name>
    <name type="synonym">Phytophthora parasitica</name>
    <dbReference type="NCBI Taxonomy" id="4792"/>
    <lineage>
        <taxon>Eukaryota</taxon>
        <taxon>Sar</taxon>
        <taxon>Stramenopiles</taxon>
        <taxon>Oomycota</taxon>
        <taxon>Peronosporomycetes</taxon>
        <taxon>Peronosporales</taxon>
        <taxon>Peronosporaceae</taxon>
        <taxon>Phytophthora</taxon>
    </lineage>
</organism>
<name>W2P7A5_PHYNI</name>
<dbReference type="AlphaFoldDB" id="W2P7A5"/>
<evidence type="ECO:0000313" key="5">
    <source>
        <dbReference type="EMBL" id="ETM56847.1"/>
    </source>
</evidence>
<proteinExistence type="predicted"/>
<evidence type="ECO:0000256" key="2">
    <source>
        <dbReference type="ARBA" id="ARBA00022723"/>
    </source>
</evidence>
<evidence type="ECO:0000259" key="4">
    <source>
        <dbReference type="Pfam" id="PF13359"/>
    </source>
</evidence>
<feature type="domain" description="DDE Tnp4" evidence="4">
    <location>
        <begin position="32"/>
        <end position="99"/>
    </location>
</feature>
<dbReference type="Proteomes" id="UP000054532">
    <property type="component" value="Unassembled WGS sequence"/>
</dbReference>
<keyword evidence="2" id="KW-0479">Metal-binding</keyword>
<evidence type="ECO:0000256" key="1">
    <source>
        <dbReference type="ARBA" id="ARBA00001968"/>
    </source>
</evidence>
<dbReference type="VEuPathDB" id="FungiDB:PPTG_15815"/>
<dbReference type="InterPro" id="IPR027806">
    <property type="entry name" value="HARBI1_dom"/>
</dbReference>
<comment type="cofactor">
    <cofactor evidence="1">
        <name>a divalent metal cation</name>
        <dbReference type="ChEBI" id="CHEBI:60240"/>
    </cofactor>
</comment>
<gene>
    <name evidence="5" type="ORF">L914_00247</name>
</gene>
<reference evidence="5" key="1">
    <citation type="submission" date="2013-11" db="EMBL/GenBank/DDBJ databases">
        <title>The Genome Sequence of Phytophthora parasitica IAC_01/95.</title>
        <authorList>
            <consortium name="The Broad Institute Genomics Platform"/>
            <person name="Russ C."/>
            <person name="Tyler B."/>
            <person name="Panabieres F."/>
            <person name="Shan W."/>
            <person name="Tripathy S."/>
            <person name="Grunwald N."/>
            <person name="Machado M."/>
            <person name="Johnson C.S."/>
            <person name="Arredondo F."/>
            <person name="Hong C."/>
            <person name="Coffey M."/>
            <person name="Young S.K."/>
            <person name="Zeng Q."/>
            <person name="Gargeya S."/>
            <person name="Fitzgerald M."/>
            <person name="Abouelleil A."/>
            <person name="Alvarado L."/>
            <person name="Chapman S.B."/>
            <person name="Gainer-Dewar J."/>
            <person name="Goldberg J."/>
            <person name="Griggs A."/>
            <person name="Gujja S."/>
            <person name="Hansen M."/>
            <person name="Howarth C."/>
            <person name="Imamovic A."/>
            <person name="Ireland A."/>
            <person name="Larimer J."/>
            <person name="McCowan C."/>
            <person name="Murphy C."/>
            <person name="Pearson M."/>
            <person name="Poon T.W."/>
            <person name="Priest M."/>
            <person name="Roberts A."/>
            <person name="Saif S."/>
            <person name="Shea T."/>
            <person name="Sykes S."/>
            <person name="Wortman J."/>
            <person name="Nusbaum C."/>
            <person name="Birren B."/>
        </authorList>
    </citation>
    <scope>NUCLEOTIDE SEQUENCE [LARGE SCALE GENOMIC DNA]</scope>
    <source>
        <strain evidence="5">IAC_01/95</strain>
    </source>
</reference>
<dbReference type="Pfam" id="PF13359">
    <property type="entry name" value="DDE_Tnp_4"/>
    <property type="match status" value="1"/>
</dbReference>
<evidence type="ECO:0000256" key="3">
    <source>
        <dbReference type="SAM" id="MobiDB-lite"/>
    </source>
</evidence>
<feature type="region of interest" description="Disordered" evidence="3">
    <location>
        <begin position="1"/>
        <end position="44"/>
    </location>
</feature>
<feature type="non-terminal residue" evidence="5">
    <location>
        <position position="1"/>
    </location>
</feature>
<dbReference type="GO" id="GO:0046872">
    <property type="term" value="F:metal ion binding"/>
    <property type="evidence" value="ECO:0007669"/>
    <property type="project" value="UniProtKB-KW"/>
</dbReference>
<sequence>VERRLHLERRGSPELLSTPTSSGQGIQGPRATHPVHKPNEGHHLSVDAGQQNAAISSDRIIVENWFGRTCTLWRICADKHRRRKDLYDDILQTCAAITNIHYPLHSTNGDEHRQLQNRVILHQYITNGQQLVLMLWETNYSKKRKLAPINHIP</sequence>
<feature type="compositionally biased region" description="Polar residues" evidence="3">
    <location>
        <begin position="15"/>
        <end position="24"/>
    </location>
</feature>
<dbReference type="EMBL" id="KI690402">
    <property type="protein sequence ID" value="ETM56847.1"/>
    <property type="molecule type" value="Genomic_DNA"/>
</dbReference>
<feature type="compositionally biased region" description="Basic and acidic residues" evidence="3">
    <location>
        <begin position="1"/>
        <end position="12"/>
    </location>
</feature>
<accession>W2P7A5</accession>